<protein>
    <recommendedName>
        <fullName evidence="2">LamG-like jellyroll fold domain-containing protein</fullName>
    </recommendedName>
</protein>
<dbReference type="Gene3D" id="2.60.120.200">
    <property type="match status" value="1"/>
</dbReference>
<evidence type="ECO:0008006" key="2">
    <source>
        <dbReference type="Google" id="ProtNLM"/>
    </source>
</evidence>
<accession>A0A0F8ZQK6</accession>
<sequence>MGLLSSPALKHVGRFGPKFRPDANTVLWLPGQKDPFGSQLTDESGKKNHGTITGSVWAKTPKGLSYVLMDGDDKITIANDASLNMGAGDFSIAFWWNSSSVAGIQQVLAKLDAGSPFEGYSFRTANISGRMSFNQNPDSIIAEEALNVNDGIWRLFHGTYDASDGVAGMKLYRNGAEVASAAAVATNIDNANSLFIGVAQDGASFPVTGASPLVTIWKGVVRTAEQCAGDFRQERGLFGV</sequence>
<reference evidence="1" key="1">
    <citation type="journal article" date="2015" name="Nature">
        <title>Complex archaea that bridge the gap between prokaryotes and eukaryotes.</title>
        <authorList>
            <person name="Spang A."/>
            <person name="Saw J.H."/>
            <person name="Jorgensen S.L."/>
            <person name="Zaremba-Niedzwiedzka K."/>
            <person name="Martijn J."/>
            <person name="Lind A.E."/>
            <person name="van Eijk R."/>
            <person name="Schleper C."/>
            <person name="Guy L."/>
            <person name="Ettema T.J."/>
        </authorList>
    </citation>
    <scope>NUCLEOTIDE SEQUENCE</scope>
</reference>
<dbReference type="EMBL" id="LAZR01046622">
    <property type="protein sequence ID" value="KKK96108.1"/>
    <property type="molecule type" value="Genomic_DNA"/>
</dbReference>
<evidence type="ECO:0000313" key="1">
    <source>
        <dbReference type="EMBL" id="KKK96108.1"/>
    </source>
</evidence>
<comment type="caution">
    <text evidence="1">The sequence shown here is derived from an EMBL/GenBank/DDBJ whole genome shotgun (WGS) entry which is preliminary data.</text>
</comment>
<organism evidence="1">
    <name type="scientific">marine sediment metagenome</name>
    <dbReference type="NCBI Taxonomy" id="412755"/>
    <lineage>
        <taxon>unclassified sequences</taxon>
        <taxon>metagenomes</taxon>
        <taxon>ecological metagenomes</taxon>
    </lineage>
</organism>
<dbReference type="AlphaFoldDB" id="A0A0F8ZQK6"/>
<dbReference type="Pfam" id="PF13385">
    <property type="entry name" value="Laminin_G_3"/>
    <property type="match status" value="1"/>
</dbReference>
<dbReference type="SUPFAM" id="SSF49899">
    <property type="entry name" value="Concanavalin A-like lectins/glucanases"/>
    <property type="match status" value="1"/>
</dbReference>
<dbReference type="InterPro" id="IPR013320">
    <property type="entry name" value="ConA-like_dom_sf"/>
</dbReference>
<proteinExistence type="predicted"/>
<gene>
    <name evidence="1" type="ORF">LCGC14_2666080</name>
</gene>
<name>A0A0F8ZQK6_9ZZZZ</name>